<evidence type="ECO:0000313" key="8">
    <source>
        <dbReference type="Proteomes" id="UP000009026"/>
    </source>
</evidence>
<feature type="transmembrane region" description="Helical" evidence="5">
    <location>
        <begin position="265"/>
        <end position="283"/>
    </location>
</feature>
<dbReference type="AlphaFoldDB" id="A0A0H4X6T1"/>
<evidence type="ECO:0000313" key="7">
    <source>
        <dbReference type="EMBL" id="AKQ69633.1"/>
    </source>
</evidence>
<dbReference type="InterPro" id="IPR052185">
    <property type="entry name" value="IPC_Synthase-Related"/>
</dbReference>
<evidence type="ECO:0000256" key="1">
    <source>
        <dbReference type="ARBA" id="ARBA00004141"/>
    </source>
</evidence>
<evidence type="ECO:0000256" key="4">
    <source>
        <dbReference type="ARBA" id="ARBA00023136"/>
    </source>
</evidence>
<evidence type="ECO:0000259" key="6">
    <source>
        <dbReference type="SMART" id="SM00014"/>
    </source>
</evidence>
<dbReference type="SMART" id="SM00014">
    <property type="entry name" value="acidPPc"/>
    <property type="match status" value="1"/>
</dbReference>
<evidence type="ECO:0000256" key="2">
    <source>
        <dbReference type="ARBA" id="ARBA00022692"/>
    </source>
</evidence>
<evidence type="ECO:0000256" key="5">
    <source>
        <dbReference type="SAM" id="Phobius"/>
    </source>
</evidence>
<dbReference type="Gene3D" id="1.20.144.10">
    <property type="entry name" value="Phosphatidic acid phosphatase type 2/haloperoxidase"/>
    <property type="match status" value="1"/>
</dbReference>
<dbReference type="PANTHER" id="PTHR31310:SF7">
    <property type="entry name" value="PA-PHOSPHATASE RELATED-FAMILY PROTEIN DDB_G0268928"/>
    <property type="match status" value="1"/>
</dbReference>
<gene>
    <name evidence="7" type="ORF">A176_006545</name>
</gene>
<organism evidence="7 8">
    <name type="scientific">Pseudomyxococcus hansupus</name>
    <dbReference type="NCBI Taxonomy" id="1297742"/>
    <lineage>
        <taxon>Bacteria</taxon>
        <taxon>Pseudomonadati</taxon>
        <taxon>Myxococcota</taxon>
        <taxon>Myxococcia</taxon>
        <taxon>Myxococcales</taxon>
        <taxon>Cystobacterineae</taxon>
        <taxon>Myxococcaceae</taxon>
        <taxon>Pseudomyxococcus</taxon>
    </lineage>
</organism>
<comment type="subcellular location">
    <subcellularLocation>
        <location evidence="1">Membrane</location>
        <topology evidence="1">Multi-pass membrane protein</topology>
    </subcellularLocation>
</comment>
<dbReference type="EMBL" id="CP012109">
    <property type="protein sequence ID" value="AKQ69633.1"/>
    <property type="molecule type" value="Genomic_DNA"/>
</dbReference>
<keyword evidence="4 5" id="KW-0472">Membrane</keyword>
<dbReference type="eggNOG" id="COG0671">
    <property type="taxonomic scope" value="Bacteria"/>
</dbReference>
<keyword evidence="3 5" id="KW-1133">Transmembrane helix</keyword>
<dbReference type="OrthoDB" id="629685at2"/>
<dbReference type="GO" id="GO:0016020">
    <property type="term" value="C:membrane"/>
    <property type="evidence" value="ECO:0007669"/>
    <property type="project" value="UniProtKB-SubCell"/>
</dbReference>
<dbReference type="Pfam" id="PF14378">
    <property type="entry name" value="PAP2_3"/>
    <property type="match status" value="1"/>
</dbReference>
<dbReference type="Proteomes" id="UP000009026">
    <property type="component" value="Chromosome"/>
</dbReference>
<feature type="transmembrane region" description="Helical" evidence="5">
    <location>
        <begin position="62"/>
        <end position="80"/>
    </location>
</feature>
<accession>A0A0H4X6T1</accession>
<dbReference type="STRING" id="1297742.A176_006545"/>
<evidence type="ECO:0000256" key="3">
    <source>
        <dbReference type="ARBA" id="ARBA00022989"/>
    </source>
</evidence>
<dbReference type="PANTHER" id="PTHR31310">
    <property type="match status" value="1"/>
</dbReference>
<dbReference type="RefSeq" id="WP_002636194.1">
    <property type="nucleotide sequence ID" value="NZ_CP012109.1"/>
</dbReference>
<reference evidence="7 8" key="1">
    <citation type="journal article" date="2016" name="PLoS ONE">
        <title>Complete Genome Sequence and Comparative Genomics of a Novel Myxobacterium Myxococcus hansupus.</title>
        <authorList>
            <person name="Sharma G."/>
            <person name="Narwani T."/>
            <person name="Subramanian S."/>
        </authorList>
    </citation>
    <scope>NUCLEOTIDE SEQUENCE [LARGE SCALE GENOMIC DNA]</scope>
    <source>
        <strain evidence="8">mixupus</strain>
    </source>
</reference>
<dbReference type="InterPro" id="IPR026841">
    <property type="entry name" value="Aur1/Ipt1"/>
</dbReference>
<dbReference type="InterPro" id="IPR036938">
    <property type="entry name" value="PAP2/HPO_sf"/>
</dbReference>
<name>A0A0H4X6T1_9BACT</name>
<dbReference type="PATRIC" id="fig|1297742.4.peg.6634"/>
<dbReference type="CDD" id="cd03386">
    <property type="entry name" value="PAP2_Aur1_like"/>
    <property type="match status" value="1"/>
</dbReference>
<keyword evidence="2 5" id="KW-0812">Transmembrane</keyword>
<keyword evidence="8" id="KW-1185">Reference proteome</keyword>
<feature type="transmembrane region" description="Helical" evidence="5">
    <location>
        <begin position="116"/>
        <end position="140"/>
    </location>
</feature>
<feature type="domain" description="Phosphatidic acid phosphatase type 2/haloperoxidase" evidence="6">
    <location>
        <begin position="147"/>
        <end position="284"/>
    </location>
</feature>
<feature type="transmembrane region" description="Helical" evidence="5">
    <location>
        <begin position="241"/>
        <end position="259"/>
    </location>
</feature>
<proteinExistence type="predicted"/>
<dbReference type="InterPro" id="IPR000326">
    <property type="entry name" value="PAP2/HPO"/>
</dbReference>
<protein>
    <submittedName>
        <fullName evidence="7">PAP2 family protein</fullName>
    </submittedName>
</protein>
<dbReference type="SUPFAM" id="SSF48317">
    <property type="entry name" value="Acid phosphatase/Vanadium-dependent haloperoxidase"/>
    <property type="match status" value="1"/>
</dbReference>
<dbReference type="KEGG" id="mym:A176_006545"/>
<feature type="transmembrane region" description="Helical" evidence="5">
    <location>
        <begin position="152"/>
        <end position="171"/>
    </location>
</feature>
<sequence length="308" mass="34188">MTSRSPNKVTALTWLSTFLGLSHLTLVYATGRLRWDHVAADALILGVAWAGPRLQRFLRGGLALWLTGMLLDSQGLWLFLRGPIHTGDLWELERQWFPAPGGTHWPDWWATRFTPALDLLCGFAYAAYLYEVFVLALFFFVKKDSLFERVCWGFLAVNALGIVIYVVYPAAPPWYVLQYGPGPADLAAPPNPAGTARFDAMLGISYFAGFYSRSTNVFGAMPSLHAAYPFLMTMFVWSRGWAWRIVSGLFALLVAFSAVYLTHHYVLDVLAGLGVAAVAYLAVESVYARMTASTPWSVPLTTRGDTRA</sequence>